<sequence>MSLVKFNLFLVTIGIAGSRSIISQMRVLAPIPLISSVPVVPKKIPFAKASLYFMFNTSWILFISRCKNILNSFGYLFDVSPENNGKYSDCRNNAEAISRELRGHIEHHSDAGGDLNG</sequence>
<evidence type="ECO:0000313" key="2">
    <source>
        <dbReference type="Proteomes" id="UP000276133"/>
    </source>
</evidence>
<evidence type="ECO:0000313" key="1">
    <source>
        <dbReference type="EMBL" id="RNA17206.1"/>
    </source>
</evidence>
<proteinExistence type="predicted"/>
<protein>
    <submittedName>
        <fullName evidence="1">Uncharacterized protein</fullName>
    </submittedName>
</protein>
<reference evidence="1 2" key="1">
    <citation type="journal article" date="2018" name="Sci. Rep.">
        <title>Genomic signatures of local adaptation to the degree of environmental predictability in rotifers.</title>
        <authorList>
            <person name="Franch-Gras L."/>
            <person name="Hahn C."/>
            <person name="Garcia-Roger E.M."/>
            <person name="Carmona M.J."/>
            <person name="Serra M."/>
            <person name="Gomez A."/>
        </authorList>
    </citation>
    <scope>NUCLEOTIDE SEQUENCE [LARGE SCALE GENOMIC DNA]</scope>
    <source>
        <strain evidence="1">HYR1</strain>
    </source>
</reference>
<dbReference type="AlphaFoldDB" id="A0A3M7R0U4"/>
<organism evidence="1 2">
    <name type="scientific">Brachionus plicatilis</name>
    <name type="common">Marine rotifer</name>
    <name type="synonym">Brachionus muelleri</name>
    <dbReference type="NCBI Taxonomy" id="10195"/>
    <lineage>
        <taxon>Eukaryota</taxon>
        <taxon>Metazoa</taxon>
        <taxon>Spiralia</taxon>
        <taxon>Gnathifera</taxon>
        <taxon>Rotifera</taxon>
        <taxon>Eurotatoria</taxon>
        <taxon>Monogononta</taxon>
        <taxon>Pseudotrocha</taxon>
        <taxon>Ploima</taxon>
        <taxon>Brachionidae</taxon>
        <taxon>Brachionus</taxon>
    </lineage>
</organism>
<accession>A0A3M7R0U4</accession>
<dbReference type="EMBL" id="REGN01004502">
    <property type="protein sequence ID" value="RNA17206.1"/>
    <property type="molecule type" value="Genomic_DNA"/>
</dbReference>
<dbReference type="Proteomes" id="UP000276133">
    <property type="component" value="Unassembled WGS sequence"/>
</dbReference>
<gene>
    <name evidence="1" type="ORF">BpHYR1_024657</name>
</gene>
<comment type="caution">
    <text evidence="1">The sequence shown here is derived from an EMBL/GenBank/DDBJ whole genome shotgun (WGS) entry which is preliminary data.</text>
</comment>
<name>A0A3M7R0U4_BRAPC</name>
<keyword evidence="2" id="KW-1185">Reference proteome</keyword>